<keyword evidence="3" id="KW-0813">Transport</keyword>
<evidence type="ECO:0000256" key="1">
    <source>
        <dbReference type="ARBA" id="ARBA00004123"/>
    </source>
</evidence>
<name>A0AAE8SRF0_9PEZI</name>
<dbReference type="Pfam" id="PF25574">
    <property type="entry name" value="TPR_IMB1"/>
    <property type="match status" value="1"/>
</dbReference>
<dbReference type="GO" id="GO:0006606">
    <property type="term" value="P:protein import into nucleus"/>
    <property type="evidence" value="ECO:0007669"/>
    <property type="project" value="InterPro"/>
</dbReference>
<dbReference type="InterPro" id="IPR011989">
    <property type="entry name" value="ARM-like"/>
</dbReference>
<dbReference type="SUPFAM" id="SSF48371">
    <property type="entry name" value="ARM repeat"/>
    <property type="match status" value="1"/>
</dbReference>
<feature type="repeat" description="HEAT" evidence="8">
    <location>
        <begin position="419"/>
        <end position="457"/>
    </location>
</feature>
<dbReference type="GO" id="GO:0005737">
    <property type="term" value="C:cytoplasm"/>
    <property type="evidence" value="ECO:0007669"/>
    <property type="project" value="UniProtKB-SubCell"/>
</dbReference>
<reference evidence="10" key="1">
    <citation type="submission" date="2018-03" db="EMBL/GenBank/DDBJ databases">
        <authorList>
            <person name="Guldener U."/>
        </authorList>
    </citation>
    <scope>NUCLEOTIDE SEQUENCE</scope>
</reference>
<organism evidence="10 11">
    <name type="scientific">Cephalotrichum gorgonifer</name>
    <dbReference type="NCBI Taxonomy" id="2041049"/>
    <lineage>
        <taxon>Eukaryota</taxon>
        <taxon>Fungi</taxon>
        <taxon>Dikarya</taxon>
        <taxon>Ascomycota</taxon>
        <taxon>Pezizomycotina</taxon>
        <taxon>Sordariomycetes</taxon>
        <taxon>Hypocreomycetidae</taxon>
        <taxon>Microascales</taxon>
        <taxon>Microascaceae</taxon>
        <taxon>Cephalotrichum</taxon>
    </lineage>
</organism>
<sequence>MPNGPTRGHKGVATRFCRTSKAARPTNSVSFTMDKSKLIQLLEASQIPDTQNVKAVTAELQKNYFSQPESLLLLIEIAITHDNGGIRQLASVQAGRIAEKHWPSVPANQKGLAKQHLLEGVLKEPSAHARRSLSRLIAIIATTDLSDDEELLRHIITLNTKEDVVSREVGSYIVYSLLDNDPTRFTDHISQLFELFARTINDPQSKDVCVNTIKSIGALLIVIDPEDDEDSVKAIQALFPAMVRILKDAIDNENSEYYGDVFEVLQSFLAYEPALLNAHLKDLLDFMMEIAANTELEEDARSQAIAFLSQAVHARRMKIQGMKDVGARLMTTSLKIVTEMDDDLLDDDMDELTPVRSALTLIDQLSSDLPPRQVIVPLLDDFPKLAAHESPSFRKAAILSLGNAAEGSPDFISTQLAAILPIIVTLLNDSDEGVRHASLIGVIQLADEMADELAPKHDEIFAALLKNLEASTQGTNKGNVSIIRAVCGALNSLGVGSLDKDAAKVYGEKFLPSLGALLSHSDLSVKAAAAGAIGAIAASMGDNFTPYYKDVLTALAPYVSLTEGEEALALRSSVCDSMGSVAHAIGAELFQPYVMDLMKASEEALSIDNARLKETSFLLWGELSKIYGEHFKEFLPGVFSGLLETLELEEEEVSLDGLVEGASENDVLVVGGKKLKLKRGDDDDDNEAGDDSIIDMDEDDAWDDLEDFTGATAIALQQEVAIEVLGDVISESCNLDDIKSYLEPTLEKLMPLADHSFEGCRKAAVSTLWRTYTRVWKLMEKQPWKPGSPKSNPVPDPALAHIGGLVVKATLSGWPDEAERGVVTAINQYAAETLKLCGPAILGIEDFETQMVSTLASIITRSHPCQQDLGDEEDHDVEAGTSEFDWLVIDTAMDVVIGMAAAMGPAFAEHWNVFQKPIIKYASSQESLERSTATGAIAEIVRYLDGAVTPYTESLAKILLHRLSDNDVLTKSNAAFAIGQLIISSQDNNVLSLYEDVVVKLEPALSITDARMQDNIAGCFSRMMSRNPDPAIVAKLLPAVVNVLPLKEDFEENAPIFQCIYKLYDASNPTVQELTPRLVPVFKAVLSDPQEQLDDETRALVTKVVELLHQARPELFQ</sequence>
<evidence type="ECO:0000259" key="9">
    <source>
        <dbReference type="PROSITE" id="PS50166"/>
    </source>
</evidence>
<dbReference type="AlphaFoldDB" id="A0AAE8SRF0"/>
<dbReference type="PROSITE" id="PS50077">
    <property type="entry name" value="HEAT_REPEAT"/>
    <property type="match status" value="2"/>
</dbReference>
<dbReference type="Pfam" id="PF13513">
    <property type="entry name" value="HEAT_EZ"/>
    <property type="match status" value="1"/>
</dbReference>
<accession>A0AAE8SRF0</accession>
<evidence type="ECO:0000256" key="5">
    <source>
        <dbReference type="ARBA" id="ARBA00022737"/>
    </source>
</evidence>
<feature type="repeat" description="HEAT" evidence="8">
    <location>
        <begin position="510"/>
        <end position="548"/>
    </location>
</feature>
<dbReference type="InterPro" id="IPR001494">
    <property type="entry name" value="Importin-beta_N"/>
</dbReference>
<dbReference type="InterPro" id="IPR057672">
    <property type="entry name" value="TPR_IPO4/5"/>
</dbReference>
<evidence type="ECO:0000256" key="7">
    <source>
        <dbReference type="ARBA" id="ARBA00023242"/>
    </source>
</evidence>
<comment type="caution">
    <text evidence="10">The sequence shown here is derived from an EMBL/GenBank/DDBJ whole genome shotgun (WGS) entry which is preliminary data.</text>
</comment>
<gene>
    <name evidence="10" type="ORF">DNG_00963</name>
</gene>
<keyword evidence="5" id="KW-0677">Repeat</keyword>
<evidence type="ECO:0000256" key="3">
    <source>
        <dbReference type="ARBA" id="ARBA00022448"/>
    </source>
</evidence>
<dbReference type="InterPro" id="IPR016024">
    <property type="entry name" value="ARM-type_fold"/>
</dbReference>
<dbReference type="Proteomes" id="UP001187682">
    <property type="component" value="Unassembled WGS sequence"/>
</dbReference>
<dbReference type="PANTHER" id="PTHR10527">
    <property type="entry name" value="IMPORTIN BETA"/>
    <property type="match status" value="1"/>
</dbReference>
<comment type="subcellular location">
    <subcellularLocation>
        <location evidence="2">Cytoplasm</location>
    </subcellularLocation>
    <subcellularLocation>
        <location evidence="1">Nucleus</location>
    </subcellularLocation>
</comment>
<dbReference type="GO" id="GO:0031267">
    <property type="term" value="F:small GTPase binding"/>
    <property type="evidence" value="ECO:0007669"/>
    <property type="project" value="InterPro"/>
</dbReference>
<feature type="domain" description="Importin N-terminal" evidence="9">
    <location>
        <begin position="56"/>
        <end position="123"/>
    </location>
</feature>
<dbReference type="GO" id="GO:0005634">
    <property type="term" value="C:nucleus"/>
    <property type="evidence" value="ECO:0007669"/>
    <property type="project" value="UniProtKB-ARBA"/>
</dbReference>
<keyword evidence="4" id="KW-0963">Cytoplasm</keyword>
<keyword evidence="11" id="KW-1185">Reference proteome</keyword>
<proteinExistence type="predicted"/>
<dbReference type="InterPro" id="IPR021133">
    <property type="entry name" value="HEAT_type_2"/>
</dbReference>
<dbReference type="EMBL" id="ONZQ02000001">
    <property type="protein sequence ID" value="SPN97449.1"/>
    <property type="molecule type" value="Genomic_DNA"/>
</dbReference>
<keyword evidence="7" id="KW-0539">Nucleus</keyword>
<evidence type="ECO:0000256" key="6">
    <source>
        <dbReference type="ARBA" id="ARBA00022927"/>
    </source>
</evidence>
<dbReference type="InterPro" id="IPR040122">
    <property type="entry name" value="Importin_beta"/>
</dbReference>
<dbReference type="Gene3D" id="1.25.10.10">
    <property type="entry name" value="Leucine-rich Repeat Variant"/>
    <property type="match status" value="1"/>
</dbReference>
<evidence type="ECO:0000256" key="4">
    <source>
        <dbReference type="ARBA" id="ARBA00022490"/>
    </source>
</evidence>
<evidence type="ECO:0000313" key="11">
    <source>
        <dbReference type="Proteomes" id="UP001187682"/>
    </source>
</evidence>
<dbReference type="PROSITE" id="PS50166">
    <property type="entry name" value="IMPORTIN_B_NT"/>
    <property type="match status" value="1"/>
</dbReference>
<dbReference type="Pfam" id="PF25780">
    <property type="entry name" value="TPR_IPO5"/>
    <property type="match status" value="1"/>
</dbReference>
<evidence type="ECO:0000256" key="8">
    <source>
        <dbReference type="PROSITE-ProRule" id="PRU00103"/>
    </source>
</evidence>
<dbReference type="InterPro" id="IPR058584">
    <property type="entry name" value="IMB1_TNPO1-like_TPR"/>
</dbReference>
<evidence type="ECO:0000313" key="10">
    <source>
        <dbReference type="EMBL" id="SPN97449.1"/>
    </source>
</evidence>
<keyword evidence="6" id="KW-0653">Protein transport</keyword>
<protein>
    <submittedName>
        <fullName evidence="10">Related to protein carrier KAP123</fullName>
    </submittedName>
</protein>
<evidence type="ECO:0000256" key="2">
    <source>
        <dbReference type="ARBA" id="ARBA00004496"/>
    </source>
</evidence>